<dbReference type="EMBL" id="BDUD01000001">
    <property type="protein sequence ID" value="GBG17376.1"/>
    <property type="molecule type" value="Genomic_DNA"/>
</dbReference>
<sequence>MTLELASGKYPLLGTEVSLGRETSIEFLLLYKFLMNLIPGTSCNTIKIYQLKLSLYAITEKLHWYWANKK</sequence>
<dbReference type="Proteomes" id="UP000245124">
    <property type="component" value="Unassembled WGS sequence"/>
</dbReference>
<protein>
    <submittedName>
        <fullName evidence="1">Uncharacterized protein</fullName>
    </submittedName>
</protein>
<proteinExistence type="predicted"/>
<evidence type="ECO:0000313" key="1">
    <source>
        <dbReference type="EMBL" id="GBG17376.1"/>
    </source>
</evidence>
<evidence type="ECO:0000313" key="2">
    <source>
        <dbReference type="Proteomes" id="UP000245124"/>
    </source>
</evidence>
<organism evidence="1 2">
    <name type="scientific">Nostoc commune NIES-4072</name>
    <dbReference type="NCBI Taxonomy" id="2005467"/>
    <lineage>
        <taxon>Bacteria</taxon>
        <taxon>Bacillati</taxon>
        <taxon>Cyanobacteriota</taxon>
        <taxon>Cyanophyceae</taxon>
        <taxon>Nostocales</taxon>
        <taxon>Nostocaceae</taxon>
        <taxon>Nostoc</taxon>
    </lineage>
</organism>
<gene>
    <name evidence="1" type="ORF">NIES4072_10320</name>
</gene>
<accession>A0A2R5FFQ3</accession>
<name>A0A2R5FFQ3_NOSCO</name>
<keyword evidence="2" id="KW-1185">Reference proteome</keyword>
<comment type="caution">
    <text evidence="1">The sequence shown here is derived from an EMBL/GenBank/DDBJ whole genome shotgun (WGS) entry which is preliminary data.</text>
</comment>
<reference evidence="1 2" key="1">
    <citation type="submission" date="2017-06" db="EMBL/GenBank/DDBJ databases">
        <title>Genome sequencing of cyanobaciteial culture collection at National Institute for Environmental Studies (NIES).</title>
        <authorList>
            <person name="Hirose Y."/>
            <person name="Shimura Y."/>
            <person name="Fujisawa T."/>
            <person name="Nakamura Y."/>
            <person name="Kawachi M."/>
        </authorList>
    </citation>
    <scope>NUCLEOTIDE SEQUENCE [LARGE SCALE GENOMIC DNA]</scope>
    <source>
        <strain evidence="1 2">NIES-4072</strain>
    </source>
</reference>
<dbReference type="AlphaFoldDB" id="A0A2R5FFQ3"/>